<name>A0A6G1K1N5_9PLEO</name>
<evidence type="ECO:0000313" key="1">
    <source>
        <dbReference type="EMBL" id="KAF2706779.1"/>
    </source>
</evidence>
<dbReference type="Proteomes" id="UP000799428">
    <property type="component" value="Unassembled WGS sequence"/>
</dbReference>
<accession>A0A6G1K1N5</accession>
<organism evidence="1 2">
    <name type="scientific">Pleomassaria siparia CBS 279.74</name>
    <dbReference type="NCBI Taxonomy" id="1314801"/>
    <lineage>
        <taxon>Eukaryota</taxon>
        <taxon>Fungi</taxon>
        <taxon>Dikarya</taxon>
        <taxon>Ascomycota</taxon>
        <taxon>Pezizomycotina</taxon>
        <taxon>Dothideomycetes</taxon>
        <taxon>Pleosporomycetidae</taxon>
        <taxon>Pleosporales</taxon>
        <taxon>Pleomassariaceae</taxon>
        <taxon>Pleomassaria</taxon>
    </lineage>
</organism>
<dbReference type="EMBL" id="MU005775">
    <property type="protein sequence ID" value="KAF2706779.1"/>
    <property type="molecule type" value="Genomic_DNA"/>
</dbReference>
<protein>
    <submittedName>
        <fullName evidence="1">Uncharacterized protein</fullName>
    </submittedName>
</protein>
<evidence type="ECO:0000313" key="2">
    <source>
        <dbReference type="Proteomes" id="UP000799428"/>
    </source>
</evidence>
<reference evidence="1" key="1">
    <citation type="journal article" date="2020" name="Stud. Mycol.">
        <title>101 Dothideomycetes genomes: a test case for predicting lifestyles and emergence of pathogens.</title>
        <authorList>
            <person name="Haridas S."/>
            <person name="Albert R."/>
            <person name="Binder M."/>
            <person name="Bloem J."/>
            <person name="Labutti K."/>
            <person name="Salamov A."/>
            <person name="Andreopoulos B."/>
            <person name="Baker S."/>
            <person name="Barry K."/>
            <person name="Bills G."/>
            <person name="Bluhm B."/>
            <person name="Cannon C."/>
            <person name="Castanera R."/>
            <person name="Culley D."/>
            <person name="Daum C."/>
            <person name="Ezra D."/>
            <person name="Gonzalez J."/>
            <person name="Henrissat B."/>
            <person name="Kuo A."/>
            <person name="Liang C."/>
            <person name="Lipzen A."/>
            <person name="Lutzoni F."/>
            <person name="Magnuson J."/>
            <person name="Mondo S."/>
            <person name="Nolan M."/>
            <person name="Ohm R."/>
            <person name="Pangilinan J."/>
            <person name="Park H.-J."/>
            <person name="Ramirez L."/>
            <person name="Alfaro M."/>
            <person name="Sun H."/>
            <person name="Tritt A."/>
            <person name="Yoshinaga Y."/>
            <person name="Zwiers L.-H."/>
            <person name="Turgeon B."/>
            <person name="Goodwin S."/>
            <person name="Spatafora J."/>
            <person name="Crous P."/>
            <person name="Grigoriev I."/>
        </authorList>
    </citation>
    <scope>NUCLEOTIDE SEQUENCE</scope>
    <source>
        <strain evidence="1">CBS 279.74</strain>
    </source>
</reference>
<keyword evidence="2" id="KW-1185">Reference proteome</keyword>
<gene>
    <name evidence="1" type="ORF">K504DRAFT_66447</name>
</gene>
<sequence length="193" mass="22245">METLHAILVSFYCIFFYHRPQGSLLQGLWLLISPSQHILRRLMSRVVPVSVPSIRHAVSPSLRFTTRVCRPAYGPRHSGQTSISRIRATFKHAILLSEFHSAFPRLCSPLTLVPYILHFSKLPPFFDRRIVHELFHTVAIYRKLALPRTLCTSPTLLRNFEIHLLCHLAHSRVYHHRPTTSQTLPLQDLACSP</sequence>
<dbReference type="AlphaFoldDB" id="A0A6G1K1N5"/>
<proteinExistence type="predicted"/>